<protein>
    <submittedName>
        <fullName evidence="3">Uncharacterized protein</fullName>
    </submittedName>
</protein>
<dbReference type="EMBL" id="OX597814">
    <property type="protein sequence ID" value="CAI9714914.1"/>
    <property type="molecule type" value="Genomic_DNA"/>
</dbReference>
<keyword evidence="4" id="KW-1185">Reference proteome</keyword>
<name>A0AA36AG38_OCTVU</name>
<organism evidence="3 4">
    <name type="scientific">Octopus vulgaris</name>
    <name type="common">Common octopus</name>
    <dbReference type="NCBI Taxonomy" id="6645"/>
    <lineage>
        <taxon>Eukaryota</taxon>
        <taxon>Metazoa</taxon>
        <taxon>Spiralia</taxon>
        <taxon>Lophotrochozoa</taxon>
        <taxon>Mollusca</taxon>
        <taxon>Cephalopoda</taxon>
        <taxon>Coleoidea</taxon>
        <taxon>Octopodiformes</taxon>
        <taxon>Octopoda</taxon>
        <taxon>Incirrata</taxon>
        <taxon>Octopodidae</taxon>
        <taxon>Octopus</taxon>
    </lineage>
</organism>
<proteinExistence type="predicted"/>
<dbReference type="AlphaFoldDB" id="A0AA36AG38"/>
<sequence>MRVSQRKHQDWFNDNDEALKELIDQKRKAFISSQNDPKSATKRETFKKCKAAVQRITRTLKNQWWRHKSREIQQLADVNDTREFFKATKEIYGPSTYGQAPLKSKDGATILKSNTEIGDRWREHFDDLLNHKATIDKSILDMIPKEAKDYSLAQIPSLQEVKIAITVMKNNKAAGPDGIPTEIYKLGEEPYFDITSRTPMYSSEQKKKTINIFLNVRKASERTNLFLSGPQLAPLRLVNKKMLDVVSQDAVWMDKCNREYNVKSLTNWGFNSYYELYTQVLHKFGFLIGIWRAVMSPYGSLIKFEPKDGKVLGLELSAPCPPNINSPLRRKLLFSIEVEDSEVKTLCHMGPNNIPHQCNIFAVEGDKSLVKFECCVEAAHRNPGGMRREFEQFLMDESSEITEIIFTGKIELLQKFWVLKRFESGFDMVRIHIPTASPLTILDAGMYKGDYNMFGYELVLVSFSEDGDTILASKVTGDPHVSGGEKAFEIHLTAPILLREDQQTTMSVVQQHEWTVVQSYEEFPEQAFIIPQDCLYEGPNMPTTCSARFHGKFQVLSLSQNTADLFDCHLIVFNRKLFTILTFETKQLYCFHRVEETSL</sequence>
<accession>A0AA36AG38</accession>
<evidence type="ECO:0000313" key="4">
    <source>
        <dbReference type="Proteomes" id="UP001162480"/>
    </source>
</evidence>
<dbReference type="PANTHER" id="PTHR10706:SF130">
    <property type="entry name" value="F-BOX ONLY PROTEIN 31"/>
    <property type="match status" value="1"/>
</dbReference>
<reference evidence="3" key="1">
    <citation type="submission" date="2023-08" db="EMBL/GenBank/DDBJ databases">
        <authorList>
            <person name="Alioto T."/>
            <person name="Alioto T."/>
            <person name="Gomez Garrido J."/>
        </authorList>
    </citation>
    <scope>NUCLEOTIDE SEQUENCE</scope>
</reference>
<dbReference type="Pfam" id="PF12014">
    <property type="entry name" value="Cyclin_D1_bind"/>
    <property type="match status" value="1"/>
</dbReference>
<dbReference type="Proteomes" id="UP001162480">
    <property type="component" value="Chromosome 1"/>
</dbReference>
<evidence type="ECO:0000256" key="2">
    <source>
        <dbReference type="ARBA" id="ARBA00022786"/>
    </source>
</evidence>
<dbReference type="InterPro" id="IPR045048">
    <property type="entry name" value="FBXO31/39"/>
</dbReference>
<evidence type="ECO:0000256" key="1">
    <source>
        <dbReference type="ARBA" id="ARBA00004906"/>
    </source>
</evidence>
<comment type="pathway">
    <text evidence="1">Protein modification; protein ubiquitination.</text>
</comment>
<gene>
    <name evidence="3" type="ORF">OCTVUL_1B019741</name>
</gene>
<evidence type="ECO:0000313" key="3">
    <source>
        <dbReference type="EMBL" id="CAI9714914.1"/>
    </source>
</evidence>
<dbReference type="PANTHER" id="PTHR10706">
    <property type="entry name" value="F-BOX FAMILY PROTEIN"/>
    <property type="match status" value="1"/>
</dbReference>
<keyword evidence="2" id="KW-0833">Ubl conjugation pathway</keyword>